<keyword evidence="3" id="KW-0560">Oxidoreductase</keyword>
<name>A0ABS7U9S6_9ACTN</name>
<comment type="similarity">
    <text evidence="2">Belongs to the flavin monoamine oxidase family.</text>
</comment>
<dbReference type="EMBL" id="JAIQZJ010000002">
    <property type="protein sequence ID" value="MBZ5737739.1"/>
    <property type="molecule type" value="Genomic_DNA"/>
</dbReference>
<sequence length="436" mass="46734">MTDVVVVGAGLAGLAAARDLEAGGAQVTVLEARPRVGGRVEQVELPDGRRVQLGGEVVGNAHTSYLGLVEELGLTLAPSYVAEPGEITRQVPESVDVGDWPSWCTEADRASYDEVQAALAKVHAAIDPDDPWSCPDLERLDRLSVGDWLREVGATANVLRLWELVHLSLSDGSVERQSLFAYARKTVVGGTTGSYDVEQWENLRVAEGSATVALTMGAALRDLRIDTPVRSIRIGAGGSTVTTAAGEEIHADAVVLAVPSGPARDIDIQGVSDARLTSLRRQRHAWAAKFVAAYDEPFWRERGQNALSESEGVLGSTWPQQRGVLSALVPPERYAAFVATDPETRTREALDQVAQMFGPEARSPLQTWTRLWGSDPWTQGYVTNWRPGDVMAVGPLHGTHEPPFYVCGSDQWVAGYMEGAVRTGRAAAAAALTGGH</sequence>
<evidence type="ECO:0000313" key="6">
    <source>
        <dbReference type="Proteomes" id="UP000780875"/>
    </source>
</evidence>
<proteinExistence type="inferred from homology"/>
<organism evidence="5 6">
    <name type="scientific">Nocardioides mangrovi</name>
    <dbReference type="NCBI Taxonomy" id="2874580"/>
    <lineage>
        <taxon>Bacteria</taxon>
        <taxon>Bacillati</taxon>
        <taxon>Actinomycetota</taxon>
        <taxon>Actinomycetes</taxon>
        <taxon>Propionibacteriales</taxon>
        <taxon>Nocardioidaceae</taxon>
        <taxon>Nocardioides</taxon>
    </lineage>
</organism>
<dbReference type="Gene3D" id="3.50.50.60">
    <property type="entry name" value="FAD/NAD(P)-binding domain"/>
    <property type="match status" value="1"/>
</dbReference>
<evidence type="ECO:0000256" key="1">
    <source>
        <dbReference type="ARBA" id="ARBA00001974"/>
    </source>
</evidence>
<dbReference type="PRINTS" id="PR00757">
    <property type="entry name" value="AMINEOXDASEF"/>
</dbReference>
<dbReference type="SUPFAM" id="SSF51905">
    <property type="entry name" value="FAD/NAD(P)-binding domain"/>
    <property type="match status" value="1"/>
</dbReference>
<dbReference type="InterPro" id="IPR002937">
    <property type="entry name" value="Amino_oxidase"/>
</dbReference>
<evidence type="ECO:0000313" key="5">
    <source>
        <dbReference type="EMBL" id="MBZ5737739.1"/>
    </source>
</evidence>
<accession>A0ABS7U9S6</accession>
<dbReference type="Proteomes" id="UP000780875">
    <property type="component" value="Unassembled WGS sequence"/>
</dbReference>
<dbReference type="RefSeq" id="WP_224122115.1">
    <property type="nucleotide sequence ID" value="NZ_JAIQZJ010000002.1"/>
</dbReference>
<dbReference type="InterPro" id="IPR050703">
    <property type="entry name" value="Flavin_MAO"/>
</dbReference>
<dbReference type="InterPro" id="IPR001613">
    <property type="entry name" value="Flavin_amine_oxidase"/>
</dbReference>
<dbReference type="InterPro" id="IPR036188">
    <property type="entry name" value="FAD/NAD-bd_sf"/>
</dbReference>
<evidence type="ECO:0000259" key="4">
    <source>
        <dbReference type="Pfam" id="PF01593"/>
    </source>
</evidence>
<comment type="caution">
    <text evidence="5">The sequence shown here is derived from an EMBL/GenBank/DDBJ whole genome shotgun (WGS) entry which is preliminary data.</text>
</comment>
<keyword evidence="6" id="KW-1185">Reference proteome</keyword>
<protein>
    <submittedName>
        <fullName evidence="5">FAD-dependent oxidoreductase</fullName>
    </submittedName>
</protein>
<dbReference type="PANTHER" id="PTHR43563:SF1">
    <property type="entry name" value="AMINE OXIDASE [FLAVIN-CONTAINING] B"/>
    <property type="match status" value="1"/>
</dbReference>
<gene>
    <name evidence="5" type="ORF">K8U61_06155</name>
</gene>
<reference evidence="5 6" key="1">
    <citation type="submission" date="2021-09" db="EMBL/GenBank/DDBJ databases">
        <title>Whole genome sequence of Nocardioides sp. GBK3QG-3.</title>
        <authorList>
            <person name="Tuo L."/>
        </authorList>
    </citation>
    <scope>NUCLEOTIDE SEQUENCE [LARGE SCALE GENOMIC DNA]</scope>
    <source>
        <strain evidence="5 6">GBK3QG-3</strain>
    </source>
</reference>
<feature type="domain" description="Amine oxidase" evidence="4">
    <location>
        <begin position="11"/>
        <end position="431"/>
    </location>
</feature>
<dbReference type="PANTHER" id="PTHR43563">
    <property type="entry name" value="AMINE OXIDASE"/>
    <property type="match status" value="1"/>
</dbReference>
<comment type="cofactor">
    <cofactor evidence="1">
        <name>FAD</name>
        <dbReference type="ChEBI" id="CHEBI:57692"/>
    </cofactor>
</comment>
<evidence type="ECO:0000256" key="2">
    <source>
        <dbReference type="ARBA" id="ARBA00005995"/>
    </source>
</evidence>
<evidence type="ECO:0000256" key="3">
    <source>
        <dbReference type="ARBA" id="ARBA00023002"/>
    </source>
</evidence>
<dbReference type="Pfam" id="PF01593">
    <property type="entry name" value="Amino_oxidase"/>
    <property type="match status" value="1"/>
</dbReference>
<dbReference type="SUPFAM" id="SSF54373">
    <property type="entry name" value="FAD-linked reductases, C-terminal domain"/>
    <property type="match status" value="1"/>
</dbReference>